<dbReference type="EMBL" id="LNTB01000002">
    <property type="protein sequence ID" value="KSW10732.1"/>
    <property type="molecule type" value="Genomic_DNA"/>
</dbReference>
<dbReference type="AlphaFoldDB" id="A0A0V8RRI3"/>
<reference evidence="1 2" key="1">
    <citation type="submission" date="2015-11" db="EMBL/GenBank/DDBJ databases">
        <title>Genome sequence of Pyrodictium occultum PL-19, a marine hyperthermophilic archaeon isolated from Volcano, Italy.</title>
        <authorList>
            <person name="Utturkar S."/>
            <person name="Huber H."/>
            <person name="Leptihn S."/>
            <person name="Brown S."/>
            <person name="Stetter K.O."/>
            <person name="Podar M."/>
        </authorList>
    </citation>
    <scope>NUCLEOTIDE SEQUENCE [LARGE SCALE GENOMIC DNA]</scope>
    <source>
        <strain evidence="1 2">PL-19</strain>
    </source>
</reference>
<sequence>MQGGGLSQCIEALAAGCGAALAALEEASEALGKGRGKGGGLARILRRAAGALSGAVEPCIGGCGESGWSGRCVAGEVLERLQRSLYGLSLRLEGLPRLEGEAGELAAMLVDLAYSMVEAVCYAGSRAGG</sequence>
<organism evidence="1 2">
    <name type="scientific">Pyrodictium occultum</name>
    <dbReference type="NCBI Taxonomy" id="2309"/>
    <lineage>
        <taxon>Archaea</taxon>
        <taxon>Thermoproteota</taxon>
        <taxon>Thermoprotei</taxon>
        <taxon>Desulfurococcales</taxon>
        <taxon>Pyrodictiaceae</taxon>
        <taxon>Pyrodictium</taxon>
    </lineage>
</organism>
<dbReference type="Proteomes" id="UP000053352">
    <property type="component" value="Unassembled WGS sequence"/>
</dbReference>
<dbReference type="STRING" id="2309.CF15_08080"/>
<protein>
    <submittedName>
        <fullName evidence="1">Uncharacterized protein</fullName>
    </submittedName>
</protein>
<accession>A0A0V8RRI3</accession>
<proteinExistence type="predicted"/>
<evidence type="ECO:0000313" key="1">
    <source>
        <dbReference type="EMBL" id="KSW10732.1"/>
    </source>
</evidence>
<dbReference type="RefSeq" id="WP_058371497.1">
    <property type="nucleotide sequence ID" value="NZ_LNTB01000002.1"/>
</dbReference>
<gene>
    <name evidence="1" type="ORF">CF15_08080</name>
</gene>
<comment type="caution">
    <text evidence="1">The sequence shown here is derived from an EMBL/GenBank/DDBJ whole genome shotgun (WGS) entry which is preliminary data.</text>
</comment>
<evidence type="ECO:0000313" key="2">
    <source>
        <dbReference type="Proteomes" id="UP000053352"/>
    </source>
</evidence>
<keyword evidence="2" id="KW-1185">Reference proteome</keyword>
<name>A0A0V8RRI3_PYROC</name>